<feature type="transmembrane region" description="Helical" evidence="1">
    <location>
        <begin position="72"/>
        <end position="90"/>
    </location>
</feature>
<dbReference type="AlphaFoldDB" id="A0A3S9P3G3"/>
<dbReference type="Proteomes" id="UP000267268">
    <property type="component" value="Chromosome 1"/>
</dbReference>
<dbReference type="EMBL" id="CP034562">
    <property type="protein sequence ID" value="AZQ62747.1"/>
    <property type="molecule type" value="Genomic_DNA"/>
</dbReference>
<evidence type="ECO:0000313" key="2">
    <source>
        <dbReference type="EMBL" id="AZQ62747.1"/>
    </source>
</evidence>
<feature type="transmembrane region" description="Helical" evidence="1">
    <location>
        <begin position="102"/>
        <end position="125"/>
    </location>
</feature>
<reference evidence="2 3" key="1">
    <citation type="submission" date="2018-12" db="EMBL/GenBank/DDBJ databases">
        <title>Flammeovirga pectinis sp. nov., isolated from the gut of the Korean scallop, Patinopecten yessoensis.</title>
        <authorList>
            <person name="Bae J.-W."/>
            <person name="Jeong Y.-S."/>
            <person name="Kang W."/>
        </authorList>
    </citation>
    <scope>NUCLEOTIDE SEQUENCE [LARGE SCALE GENOMIC DNA]</scope>
    <source>
        <strain evidence="2 3">L12M1</strain>
    </source>
</reference>
<keyword evidence="1" id="KW-0472">Membrane</keyword>
<evidence type="ECO:0000313" key="3">
    <source>
        <dbReference type="Proteomes" id="UP000267268"/>
    </source>
</evidence>
<dbReference type="RefSeq" id="WP_126614553.1">
    <property type="nucleotide sequence ID" value="NZ_CP034562.1"/>
</dbReference>
<protein>
    <submittedName>
        <fullName evidence="2">Uncharacterized protein</fullName>
    </submittedName>
</protein>
<gene>
    <name evidence="2" type="ORF">EI427_11035</name>
</gene>
<dbReference type="KEGG" id="fll:EI427_11035"/>
<proteinExistence type="predicted"/>
<keyword evidence="1" id="KW-1133">Transmembrane helix</keyword>
<keyword evidence="3" id="KW-1185">Reference proteome</keyword>
<keyword evidence="1" id="KW-0812">Transmembrane</keyword>
<accession>A0A3S9P3G3</accession>
<evidence type="ECO:0000256" key="1">
    <source>
        <dbReference type="SAM" id="Phobius"/>
    </source>
</evidence>
<name>A0A3S9P3G3_9BACT</name>
<feature type="transmembrane region" description="Helical" evidence="1">
    <location>
        <begin position="48"/>
        <end position="65"/>
    </location>
</feature>
<sequence>MLFLGFYVKEDSNSLYSDFYQNVLYKLHIGSSQKIFSYSHWLAHKTNILINTSGSIIIIHLLFNNKKITKNLILFYIVLLFTYIILSAISKTYNDKYMYITIYGIVQQFTSAFTPLVLFPIIYLYSKFKAVKTSS</sequence>
<organism evidence="2 3">
    <name type="scientific">Flammeovirga pectinis</name>
    <dbReference type="NCBI Taxonomy" id="2494373"/>
    <lineage>
        <taxon>Bacteria</taxon>
        <taxon>Pseudomonadati</taxon>
        <taxon>Bacteroidota</taxon>
        <taxon>Cytophagia</taxon>
        <taxon>Cytophagales</taxon>
        <taxon>Flammeovirgaceae</taxon>
        <taxon>Flammeovirga</taxon>
    </lineage>
</organism>